<keyword evidence="3" id="KW-0808">Transferase</keyword>
<dbReference type="CDD" id="cd00570">
    <property type="entry name" value="GST_N_family"/>
    <property type="match status" value="1"/>
</dbReference>
<dbReference type="Proteomes" id="UP000315364">
    <property type="component" value="Chromosome"/>
</dbReference>
<feature type="domain" description="GST N-terminal" evidence="1">
    <location>
        <begin position="1"/>
        <end position="83"/>
    </location>
</feature>
<dbReference type="InterPro" id="IPR004045">
    <property type="entry name" value="Glutathione_S-Trfase_N"/>
</dbReference>
<gene>
    <name evidence="3" type="ORF">FPZ08_11945</name>
</gene>
<dbReference type="AlphaFoldDB" id="A0A5B8LVF6"/>
<dbReference type="PROSITE" id="PS50404">
    <property type="entry name" value="GST_NTER"/>
    <property type="match status" value="1"/>
</dbReference>
<dbReference type="EMBL" id="CP042304">
    <property type="protein sequence ID" value="QDZ11412.1"/>
    <property type="molecule type" value="Genomic_DNA"/>
</dbReference>
<dbReference type="OrthoDB" id="9782992at2"/>
<feature type="domain" description="GST C-terminal" evidence="2">
    <location>
        <begin position="88"/>
        <end position="212"/>
    </location>
</feature>
<dbReference type="Pfam" id="PF13409">
    <property type="entry name" value="GST_N_2"/>
    <property type="match status" value="1"/>
</dbReference>
<dbReference type="Gene3D" id="1.20.1050.10">
    <property type="match status" value="1"/>
</dbReference>
<dbReference type="InterPro" id="IPR010987">
    <property type="entry name" value="Glutathione-S-Trfase_C-like"/>
</dbReference>
<evidence type="ECO:0000259" key="1">
    <source>
        <dbReference type="PROSITE" id="PS50404"/>
    </source>
</evidence>
<dbReference type="SFLD" id="SFLDG00358">
    <property type="entry name" value="Main_(cytGST)"/>
    <property type="match status" value="1"/>
</dbReference>
<dbReference type="InterPro" id="IPR036282">
    <property type="entry name" value="Glutathione-S-Trfase_C_sf"/>
</dbReference>
<sequence>MSLTLYLHPLASFCHKVLIALYENGTPFTAEIVDLGNPDSARQVTDRWPVGKIPVLEDKARNRVIPETSIIIEYLERHYPGLAKLLPDEAEAALDTRLWDRFFDQYVQVPMQKIVVDRIRPSGTTDAHGVAEARNTLRTAYAMIDGQLAGRDWAVGDSFTLTDCAAAPGLFFAAIVEPFPAEYANLAAYFERLLARPSVNRALGEARPYFDMFPYRDAMPARFLAG</sequence>
<keyword evidence="4" id="KW-1185">Reference proteome</keyword>
<evidence type="ECO:0000313" key="4">
    <source>
        <dbReference type="Proteomes" id="UP000315364"/>
    </source>
</evidence>
<evidence type="ECO:0000259" key="2">
    <source>
        <dbReference type="PROSITE" id="PS50405"/>
    </source>
</evidence>
<protein>
    <submittedName>
        <fullName evidence="3">Glutathione S-transferase family protein</fullName>
    </submittedName>
</protein>
<dbReference type="PANTHER" id="PTHR44051:SF8">
    <property type="entry name" value="GLUTATHIONE S-TRANSFERASE GSTA"/>
    <property type="match status" value="1"/>
</dbReference>
<dbReference type="Pfam" id="PF00043">
    <property type="entry name" value="GST_C"/>
    <property type="match status" value="1"/>
</dbReference>
<dbReference type="SUPFAM" id="SSF52833">
    <property type="entry name" value="Thioredoxin-like"/>
    <property type="match status" value="1"/>
</dbReference>
<dbReference type="SUPFAM" id="SSF47616">
    <property type="entry name" value="GST C-terminal domain-like"/>
    <property type="match status" value="1"/>
</dbReference>
<dbReference type="SFLD" id="SFLDS00019">
    <property type="entry name" value="Glutathione_Transferase_(cytos"/>
    <property type="match status" value="1"/>
</dbReference>
<name>A0A5B8LVF6_9HYPH</name>
<proteinExistence type="predicted"/>
<dbReference type="PROSITE" id="PS50405">
    <property type="entry name" value="GST_CTER"/>
    <property type="match status" value="1"/>
</dbReference>
<dbReference type="InterPro" id="IPR036249">
    <property type="entry name" value="Thioredoxin-like_sf"/>
</dbReference>
<dbReference type="Gene3D" id="3.40.30.10">
    <property type="entry name" value="Glutaredoxin"/>
    <property type="match status" value="1"/>
</dbReference>
<dbReference type="KEGG" id="dea:FPZ08_11945"/>
<accession>A0A5B8LVF6</accession>
<dbReference type="InterPro" id="IPR040079">
    <property type="entry name" value="Glutathione_S-Trfase"/>
</dbReference>
<reference evidence="3 4" key="1">
    <citation type="submission" date="2019-07" db="EMBL/GenBank/DDBJ databases">
        <title>Full genome sequence of Devosia sp. Gsoil 520.</title>
        <authorList>
            <person name="Im W.-T."/>
        </authorList>
    </citation>
    <scope>NUCLEOTIDE SEQUENCE [LARGE SCALE GENOMIC DNA]</scope>
    <source>
        <strain evidence="3 4">Gsoil 520</strain>
    </source>
</reference>
<dbReference type="GO" id="GO:0016740">
    <property type="term" value="F:transferase activity"/>
    <property type="evidence" value="ECO:0007669"/>
    <property type="project" value="UniProtKB-KW"/>
</dbReference>
<evidence type="ECO:0000313" key="3">
    <source>
        <dbReference type="EMBL" id="QDZ11412.1"/>
    </source>
</evidence>
<dbReference type="RefSeq" id="WP_146290234.1">
    <property type="nucleotide sequence ID" value="NZ_CP042304.1"/>
</dbReference>
<dbReference type="PANTHER" id="PTHR44051">
    <property type="entry name" value="GLUTATHIONE S-TRANSFERASE-RELATED"/>
    <property type="match status" value="1"/>
</dbReference>
<organism evidence="3 4">
    <name type="scientific">Devosia ginsengisoli</name>
    <dbReference type="NCBI Taxonomy" id="400770"/>
    <lineage>
        <taxon>Bacteria</taxon>
        <taxon>Pseudomonadati</taxon>
        <taxon>Pseudomonadota</taxon>
        <taxon>Alphaproteobacteria</taxon>
        <taxon>Hyphomicrobiales</taxon>
        <taxon>Devosiaceae</taxon>
        <taxon>Devosia</taxon>
    </lineage>
</organism>
<dbReference type="InterPro" id="IPR004046">
    <property type="entry name" value="GST_C"/>
</dbReference>